<reference evidence="1" key="1">
    <citation type="submission" date="2021-03" db="EMBL/GenBank/DDBJ databases">
        <authorList>
            <person name="Bekaert M."/>
        </authorList>
    </citation>
    <scope>NUCLEOTIDE SEQUENCE</scope>
</reference>
<keyword evidence="2" id="KW-1185">Reference proteome</keyword>
<accession>A0A8S3REN3</accession>
<organism evidence="1 2">
    <name type="scientific">Mytilus edulis</name>
    <name type="common">Blue mussel</name>
    <dbReference type="NCBI Taxonomy" id="6550"/>
    <lineage>
        <taxon>Eukaryota</taxon>
        <taxon>Metazoa</taxon>
        <taxon>Spiralia</taxon>
        <taxon>Lophotrochozoa</taxon>
        <taxon>Mollusca</taxon>
        <taxon>Bivalvia</taxon>
        <taxon>Autobranchia</taxon>
        <taxon>Pteriomorphia</taxon>
        <taxon>Mytilida</taxon>
        <taxon>Mytiloidea</taxon>
        <taxon>Mytilidae</taxon>
        <taxon>Mytilinae</taxon>
        <taxon>Mytilus</taxon>
    </lineage>
</organism>
<evidence type="ECO:0000313" key="1">
    <source>
        <dbReference type="EMBL" id="CAG2207851.1"/>
    </source>
</evidence>
<evidence type="ECO:0000313" key="2">
    <source>
        <dbReference type="Proteomes" id="UP000683360"/>
    </source>
</evidence>
<dbReference type="EMBL" id="CAJPWZ010001093">
    <property type="protein sequence ID" value="CAG2207851.1"/>
    <property type="molecule type" value="Genomic_DNA"/>
</dbReference>
<dbReference type="Proteomes" id="UP000683360">
    <property type="component" value="Unassembled WGS sequence"/>
</dbReference>
<name>A0A8S3REN3_MYTED</name>
<sequence length="349" mass="40631">MHQNFFRLKYKVGKYKDLYEEERNINFLDNYGSSHYHLLCAFSTLLNITCPYAHNWYLTASVKCHSVANYTCLYDSVNKNYKQNCKGPSKSHQTLENPLNLKYRLPLKEKFNRQLYFISDYKCVPQNERSFTCTEITHFKTGNESEGIDVSNFEENGNVINVEIVVGLKDVTCFEHEDAIFTCEVTKEATGVKCVLQKELKKRSPEINDLKAEKHINFDDIDLLYPKTDIFGKVTAPKSANRKFIVGEKLKYKKENFSYKLHSSPIYNGGEWRVTIVDSTLRPYNSSLAVTLKLTSRNFNQYKDLSGKLEKAIKLKACPFTDVALRSFEFVKSEYWILSIRQTKLFLNY</sequence>
<proteinExistence type="predicted"/>
<dbReference type="AlphaFoldDB" id="A0A8S3REN3"/>
<protein>
    <submittedName>
        <fullName evidence="1">Uncharacterized protein</fullName>
    </submittedName>
</protein>
<comment type="caution">
    <text evidence="1">The sequence shown here is derived from an EMBL/GenBank/DDBJ whole genome shotgun (WGS) entry which is preliminary data.</text>
</comment>
<dbReference type="OrthoDB" id="10635442at2759"/>
<gene>
    <name evidence="1" type="ORF">MEDL_22093</name>
</gene>